<dbReference type="GeneID" id="85023168"/>
<dbReference type="EMBL" id="CP050139">
    <property type="protein sequence ID" value="QIP36351.1"/>
    <property type="molecule type" value="Genomic_DNA"/>
</dbReference>
<protein>
    <submittedName>
        <fullName evidence="1">Nucleoside hydrolase</fullName>
    </submittedName>
</protein>
<reference evidence="1 2" key="1">
    <citation type="submission" date="2020-03" db="EMBL/GenBank/DDBJ databases">
        <title>Isolation of cellulose-producing strains, genome characterization and application of the synthesized cellulose films as an economical and sustainable material for piezoelectric sensor construction.</title>
        <authorList>
            <person name="Mangayil R.K."/>
        </authorList>
    </citation>
    <scope>NUCLEOTIDE SEQUENCE [LARGE SCALE GENOMIC DNA]</scope>
    <source>
        <strain evidence="1 2">ENS 9a1a</strain>
    </source>
</reference>
<dbReference type="GO" id="GO:0008477">
    <property type="term" value="F:purine nucleosidase activity"/>
    <property type="evidence" value="ECO:0007669"/>
    <property type="project" value="TreeGrafter"/>
</dbReference>
<dbReference type="Gene3D" id="3.90.245.10">
    <property type="entry name" value="Ribonucleoside hydrolase-like"/>
    <property type="match status" value="1"/>
</dbReference>
<accession>A0A181CDA5</accession>
<name>A0A181CDA5_9PROT</name>
<dbReference type="KEGG" id="kre:GWK63_13430"/>
<keyword evidence="1" id="KW-0378">Hydrolase</keyword>
<gene>
    <name evidence="1" type="ORF">GWK63_13430</name>
</gene>
<dbReference type="GO" id="GO:0005829">
    <property type="term" value="C:cytosol"/>
    <property type="evidence" value="ECO:0007669"/>
    <property type="project" value="TreeGrafter"/>
</dbReference>
<dbReference type="AlphaFoldDB" id="A0A181CDA5"/>
<sequence length="315" mass="33763">MTTQPRKIIVDCDPGVDDALALMLATTAPDAIQILGITTVAGNVPLEKTTRNAQWVMQMLGRPDIPVHAGCSRPIMHRTGRTASVHGTDGLGSIRPEDVAPAAPDVHAVDFLIETVRRHPGAITLCCLGPMTNIALAMLKAPDMAQQLEQIVFMGGAACVPGNITPAAEFNFHVDPHAAHVVLSTGRNLTMFGLDVTRRMTVPAGRMAAMRCHATDPARMMVRMLDDYAHGDPALHDPCVIAHLLRPDLFSGVAGHVQVDCTSALDYGRSVAALSERHRDGRDPNCRIMMQGDRDGLVDLLAHALTRLEGGNTGY</sequence>
<dbReference type="InterPro" id="IPR036452">
    <property type="entry name" value="Ribo_hydro-like"/>
</dbReference>
<dbReference type="GO" id="GO:0006152">
    <property type="term" value="P:purine nucleoside catabolic process"/>
    <property type="evidence" value="ECO:0007669"/>
    <property type="project" value="TreeGrafter"/>
</dbReference>
<dbReference type="PANTHER" id="PTHR12304:SF4">
    <property type="entry name" value="URIDINE NUCLEOSIDASE"/>
    <property type="match status" value="1"/>
</dbReference>
<dbReference type="Pfam" id="PF01156">
    <property type="entry name" value="IU_nuc_hydro"/>
    <property type="match status" value="1"/>
</dbReference>
<dbReference type="SUPFAM" id="SSF53590">
    <property type="entry name" value="Nucleoside hydrolase"/>
    <property type="match status" value="1"/>
</dbReference>
<dbReference type="RefSeq" id="WP_039998629.1">
    <property type="nucleotide sequence ID" value="NZ_CALMTF010000111.1"/>
</dbReference>
<evidence type="ECO:0000313" key="2">
    <source>
        <dbReference type="Proteomes" id="UP000502533"/>
    </source>
</evidence>
<dbReference type="PANTHER" id="PTHR12304">
    <property type="entry name" value="INOSINE-URIDINE PREFERRING NUCLEOSIDE HYDROLASE"/>
    <property type="match status" value="1"/>
</dbReference>
<dbReference type="CDD" id="cd02651">
    <property type="entry name" value="nuc_hydro_IU_UC_XIUA"/>
    <property type="match status" value="1"/>
</dbReference>
<dbReference type="InterPro" id="IPR001910">
    <property type="entry name" value="Inosine/uridine_hydrolase_dom"/>
</dbReference>
<dbReference type="InterPro" id="IPR023186">
    <property type="entry name" value="IUNH"/>
</dbReference>
<organism evidence="1 2">
    <name type="scientific">Komagataeibacter rhaeticus</name>
    <dbReference type="NCBI Taxonomy" id="215221"/>
    <lineage>
        <taxon>Bacteria</taxon>
        <taxon>Pseudomonadati</taxon>
        <taxon>Pseudomonadota</taxon>
        <taxon>Alphaproteobacteria</taxon>
        <taxon>Acetobacterales</taxon>
        <taxon>Acetobacteraceae</taxon>
        <taxon>Komagataeibacter</taxon>
    </lineage>
</organism>
<evidence type="ECO:0000313" key="1">
    <source>
        <dbReference type="EMBL" id="QIP36351.1"/>
    </source>
</evidence>
<dbReference type="Proteomes" id="UP000502533">
    <property type="component" value="Chromosome"/>
</dbReference>
<keyword evidence="2" id="KW-1185">Reference proteome</keyword>
<proteinExistence type="predicted"/>